<evidence type="ECO:0000313" key="2">
    <source>
        <dbReference type="Proteomes" id="UP000219336"/>
    </source>
</evidence>
<evidence type="ECO:0000313" key="1">
    <source>
        <dbReference type="EMBL" id="SNX48033.1"/>
    </source>
</evidence>
<dbReference type="EMBL" id="OANU01000020">
    <property type="protein sequence ID" value="SNX48033.1"/>
    <property type="molecule type" value="Genomic_DNA"/>
</dbReference>
<dbReference type="Pfam" id="PF06042">
    <property type="entry name" value="NTP_transf_6"/>
    <property type="match status" value="1"/>
</dbReference>
<reference evidence="2" key="1">
    <citation type="submission" date="2016-06" db="EMBL/GenBank/DDBJ databases">
        <authorList>
            <person name="Rodrigo-Torres L."/>
            <person name="Arahal R.D."/>
            <person name="Lucena T."/>
        </authorList>
    </citation>
    <scope>NUCLEOTIDE SEQUENCE [LARGE SCALE GENOMIC DNA]</scope>
    <source>
        <strain evidence="2">CECT8203</strain>
    </source>
</reference>
<name>A0A240EIG6_9VIBR</name>
<accession>A0A240EIG6</accession>
<protein>
    <recommendedName>
        <fullName evidence="3">Nucleotidyltransferase family protein</fullName>
    </recommendedName>
</protein>
<dbReference type="AlphaFoldDB" id="A0A240EIG6"/>
<sequence length="194" mass="22888">MSCQSNEHLSQLVALLRQDNQRLTLLESVRALSEPSCKLYVAAGFIRNLVRDSLHQYHLATPFNDIDVIYFNTNDKGQVKERFIENVLSNQHPNFRWQVKNQARMHVRNGDEAYQSLQDAMTYWPEKETAVAVRLLKDNQLEVIHGFELTSLFTGKVSYNNKRDYQQFMNRVNQKRWLEHWPKLQLHIEDLGQS</sequence>
<keyword evidence="2" id="KW-1185">Reference proteome</keyword>
<proteinExistence type="predicted"/>
<dbReference type="RefSeq" id="WP_096993245.1">
    <property type="nucleotide sequence ID" value="NZ_JBHSII010000001.1"/>
</dbReference>
<dbReference type="OrthoDB" id="9805247at2"/>
<organism evidence="1 2">
    <name type="scientific">Vibrio thalassae</name>
    <dbReference type="NCBI Taxonomy" id="1243014"/>
    <lineage>
        <taxon>Bacteria</taxon>
        <taxon>Pseudomonadati</taxon>
        <taxon>Pseudomonadota</taxon>
        <taxon>Gammaproteobacteria</taxon>
        <taxon>Vibrionales</taxon>
        <taxon>Vibrionaceae</taxon>
        <taxon>Vibrio</taxon>
    </lineage>
</organism>
<evidence type="ECO:0008006" key="3">
    <source>
        <dbReference type="Google" id="ProtNLM"/>
    </source>
</evidence>
<dbReference type="Proteomes" id="UP000219336">
    <property type="component" value="Unassembled WGS sequence"/>
</dbReference>
<dbReference type="PANTHER" id="PTHR39166">
    <property type="entry name" value="BLL1166 PROTEIN"/>
    <property type="match status" value="1"/>
</dbReference>
<dbReference type="InterPro" id="IPR009267">
    <property type="entry name" value="NTP_transf_6"/>
</dbReference>
<dbReference type="PANTHER" id="PTHR39166:SF1">
    <property type="entry name" value="BLL1166 PROTEIN"/>
    <property type="match status" value="1"/>
</dbReference>
<gene>
    <name evidence="1" type="ORF">VTH8203_01649</name>
</gene>